<protein>
    <submittedName>
        <fullName evidence="1">Uncharacterized protein</fullName>
    </submittedName>
</protein>
<accession>A0AAU9JCZ4</accession>
<gene>
    <name evidence="1" type="ORF">BSTOLATCC_MIC34160</name>
</gene>
<name>A0AAU9JCZ4_9CILI</name>
<reference evidence="1" key="1">
    <citation type="submission" date="2021-09" db="EMBL/GenBank/DDBJ databases">
        <authorList>
            <consortium name="AG Swart"/>
            <person name="Singh M."/>
            <person name="Singh A."/>
            <person name="Seah K."/>
            <person name="Emmerich C."/>
        </authorList>
    </citation>
    <scope>NUCLEOTIDE SEQUENCE</scope>
    <source>
        <strain evidence="1">ATCC30299</strain>
    </source>
</reference>
<sequence length="171" mass="19943">MFNDDCVGCKNPIKRLYFYSKGVVFLCHKCQKICADEFPDKFSRSTVKNIDPRGENTPTKSSLNNLRKYGVLLTTQIGHRIHEINLKTARSQYKLLSKLQAIFKNAPMEQKIGLGKSLKLCYNRDYNLEEINNYLRPLGSSFEELADMFQYFYDHYIKKYMLGTQQSINIS</sequence>
<keyword evidence="2" id="KW-1185">Reference proteome</keyword>
<dbReference type="Proteomes" id="UP001162131">
    <property type="component" value="Unassembled WGS sequence"/>
</dbReference>
<dbReference type="EMBL" id="CAJZBQ010000034">
    <property type="protein sequence ID" value="CAG9323511.1"/>
    <property type="molecule type" value="Genomic_DNA"/>
</dbReference>
<evidence type="ECO:0000313" key="2">
    <source>
        <dbReference type="Proteomes" id="UP001162131"/>
    </source>
</evidence>
<evidence type="ECO:0000313" key="1">
    <source>
        <dbReference type="EMBL" id="CAG9323511.1"/>
    </source>
</evidence>
<comment type="caution">
    <text evidence="1">The sequence shown here is derived from an EMBL/GenBank/DDBJ whole genome shotgun (WGS) entry which is preliminary data.</text>
</comment>
<dbReference type="AlphaFoldDB" id="A0AAU9JCZ4"/>
<proteinExistence type="predicted"/>
<organism evidence="1 2">
    <name type="scientific">Blepharisma stoltei</name>
    <dbReference type="NCBI Taxonomy" id="1481888"/>
    <lineage>
        <taxon>Eukaryota</taxon>
        <taxon>Sar</taxon>
        <taxon>Alveolata</taxon>
        <taxon>Ciliophora</taxon>
        <taxon>Postciliodesmatophora</taxon>
        <taxon>Heterotrichea</taxon>
        <taxon>Heterotrichida</taxon>
        <taxon>Blepharismidae</taxon>
        <taxon>Blepharisma</taxon>
    </lineage>
</organism>